<comment type="function">
    <text evidence="5">One of the primary rRNA binding proteins. Required for association of the 30S and 50S subunits to form the 70S ribosome, for tRNA binding and peptide bond formation. It has been suggested to have peptidyltransferase activity; this is somewhat controversial. Makes several contacts with the 16S rRNA in the 70S ribosome.</text>
</comment>
<dbReference type="InterPro" id="IPR022666">
    <property type="entry name" value="Ribosomal_uL2_RNA-bd_dom"/>
</dbReference>
<dbReference type="Proteomes" id="UP000176682">
    <property type="component" value="Unassembled WGS sequence"/>
</dbReference>
<dbReference type="InterPro" id="IPR002171">
    <property type="entry name" value="Ribosomal_uL2"/>
</dbReference>
<dbReference type="AlphaFoldDB" id="A0A1F5FHN9"/>
<proteinExistence type="inferred from homology"/>
<dbReference type="SMART" id="SM01383">
    <property type="entry name" value="Ribosomal_L2"/>
    <property type="match status" value="1"/>
</dbReference>
<dbReference type="Gene3D" id="2.40.50.140">
    <property type="entry name" value="Nucleic acid-binding proteins"/>
    <property type="match status" value="1"/>
</dbReference>
<comment type="caution">
    <text evidence="9">The sequence shown here is derived from an EMBL/GenBank/DDBJ whole genome shotgun (WGS) entry which is preliminary data.</text>
</comment>
<dbReference type="InterPro" id="IPR005880">
    <property type="entry name" value="Ribosomal_uL2_bac/org-type"/>
</dbReference>
<accession>A0A1F5FHN9</accession>
<keyword evidence="5" id="KW-0699">rRNA-binding</keyword>
<reference evidence="9 10" key="1">
    <citation type="journal article" date="2016" name="Nat. Commun.">
        <title>Thousands of microbial genomes shed light on interconnected biogeochemical processes in an aquifer system.</title>
        <authorList>
            <person name="Anantharaman K."/>
            <person name="Brown C.T."/>
            <person name="Hug L.A."/>
            <person name="Sharon I."/>
            <person name="Castelle C.J."/>
            <person name="Probst A.J."/>
            <person name="Thomas B.C."/>
            <person name="Singh A."/>
            <person name="Wilkins M.J."/>
            <person name="Karaoz U."/>
            <person name="Brodie E.L."/>
            <person name="Williams K.H."/>
            <person name="Hubbard S.S."/>
            <person name="Banfield J.F."/>
        </authorList>
    </citation>
    <scope>NUCLEOTIDE SEQUENCE [LARGE SCALE GENOMIC DNA]</scope>
</reference>
<dbReference type="EMBL" id="MFAM01000026">
    <property type="protein sequence ID" value="OGD79136.1"/>
    <property type="molecule type" value="Genomic_DNA"/>
</dbReference>
<keyword evidence="2 5" id="KW-0689">Ribosomal protein</keyword>
<evidence type="ECO:0000259" key="8">
    <source>
        <dbReference type="SMART" id="SM01383"/>
    </source>
</evidence>
<name>A0A1F5FHN9_9BACT</name>
<keyword evidence="5" id="KW-0694">RNA-binding</keyword>
<evidence type="ECO:0000256" key="2">
    <source>
        <dbReference type="ARBA" id="ARBA00022980"/>
    </source>
</evidence>
<dbReference type="GO" id="GO:0016740">
    <property type="term" value="F:transferase activity"/>
    <property type="evidence" value="ECO:0007669"/>
    <property type="project" value="InterPro"/>
</dbReference>
<dbReference type="NCBIfam" id="TIGR01171">
    <property type="entry name" value="rplB_bact"/>
    <property type="match status" value="1"/>
</dbReference>
<dbReference type="PIRSF" id="PIRSF002158">
    <property type="entry name" value="Ribosomal_L2"/>
    <property type="match status" value="1"/>
</dbReference>
<dbReference type="Gene3D" id="2.30.30.30">
    <property type="match status" value="1"/>
</dbReference>
<evidence type="ECO:0000259" key="7">
    <source>
        <dbReference type="SMART" id="SM01382"/>
    </source>
</evidence>
<feature type="domain" description="Large ribosomal subunit protein uL2 C-terminal" evidence="7">
    <location>
        <begin position="123"/>
        <end position="252"/>
    </location>
</feature>
<gene>
    <name evidence="5" type="primary">rplB</name>
    <name evidence="9" type="ORF">A2368_01055</name>
</gene>
<dbReference type="InterPro" id="IPR014722">
    <property type="entry name" value="Rib_uL2_dom2"/>
</dbReference>
<comment type="similarity">
    <text evidence="1 5">Belongs to the universal ribosomal protein uL2 family.</text>
</comment>
<dbReference type="SUPFAM" id="SSF50104">
    <property type="entry name" value="Translation proteins SH3-like domain"/>
    <property type="match status" value="1"/>
</dbReference>
<dbReference type="SUPFAM" id="SSF50249">
    <property type="entry name" value="Nucleic acid-binding proteins"/>
    <property type="match status" value="1"/>
</dbReference>
<feature type="region of interest" description="Disordered" evidence="6">
    <location>
        <begin position="221"/>
        <end position="275"/>
    </location>
</feature>
<dbReference type="FunFam" id="2.30.30.30:FF:000001">
    <property type="entry name" value="50S ribosomal protein L2"/>
    <property type="match status" value="1"/>
</dbReference>
<protein>
    <recommendedName>
        <fullName evidence="4 5">Large ribosomal subunit protein uL2</fullName>
    </recommendedName>
</protein>
<dbReference type="PANTHER" id="PTHR13691">
    <property type="entry name" value="RIBOSOMAL PROTEIN L2"/>
    <property type="match status" value="1"/>
</dbReference>
<evidence type="ECO:0000256" key="3">
    <source>
        <dbReference type="ARBA" id="ARBA00023274"/>
    </source>
</evidence>
<dbReference type="HAMAP" id="MF_01320_B">
    <property type="entry name" value="Ribosomal_uL2_B"/>
    <property type="match status" value="1"/>
</dbReference>
<keyword evidence="3 5" id="KW-0687">Ribonucleoprotein</keyword>
<dbReference type="SMART" id="SM01382">
    <property type="entry name" value="Ribosomal_L2_C"/>
    <property type="match status" value="1"/>
</dbReference>
<comment type="subunit">
    <text evidence="5">Part of the 50S ribosomal subunit. Forms a bridge to the 30S subunit in the 70S ribosome.</text>
</comment>
<dbReference type="PANTHER" id="PTHR13691:SF5">
    <property type="entry name" value="LARGE RIBOSOMAL SUBUNIT PROTEIN UL2M"/>
    <property type="match status" value="1"/>
</dbReference>
<sequence length="275" mass="30188">MKLIKYKPTTPGTRHRLKPRLTLSKVSPKKSLLTTKKKITGRNHSGIITIRHRGGAHKRFLRLVDFKRQNFDIPGKIETIEYDPNRSANIALVKYQNGAFAYILAPQDIKIGATVVSGPKAEVEIGNCLPLAGIPVGTPIHNLELAPGKGGQIVRSAGSAAYIQAKEGDFVTIKLPSNEVRLIRANCMATIGAVSNPDHKNRNLGKAGRKRHLGWRPTVRGVAQNPRSHPHGGGEGRSGIGMKAPKSPWGKRTLGVRTRKPKYSDKFIIKHRRAK</sequence>
<dbReference type="GO" id="GO:0002181">
    <property type="term" value="P:cytoplasmic translation"/>
    <property type="evidence" value="ECO:0007669"/>
    <property type="project" value="TreeGrafter"/>
</dbReference>
<dbReference type="Gene3D" id="4.10.950.10">
    <property type="entry name" value="Ribosomal protein L2, domain 3"/>
    <property type="match status" value="1"/>
</dbReference>
<dbReference type="GO" id="GO:0019843">
    <property type="term" value="F:rRNA binding"/>
    <property type="evidence" value="ECO:0007669"/>
    <property type="project" value="UniProtKB-UniRule"/>
</dbReference>
<organism evidence="9 10">
    <name type="scientific">Candidatus Collierbacteria bacterium RIFOXYB1_FULL_49_13</name>
    <dbReference type="NCBI Taxonomy" id="1817728"/>
    <lineage>
        <taxon>Bacteria</taxon>
        <taxon>Candidatus Collieribacteriota</taxon>
    </lineage>
</organism>
<dbReference type="InterPro" id="IPR008991">
    <property type="entry name" value="Translation_prot_SH3-like_sf"/>
</dbReference>
<evidence type="ECO:0000256" key="6">
    <source>
        <dbReference type="SAM" id="MobiDB-lite"/>
    </source>
</evidence>
<evidence type="ECO:0000313" key="9">
    <source>
        <dbReference type="EMBL" id="OGD79136.1"/>
    </source>
</evidence>
<dbReference type="Pfam" id="PF00181">
    <property type="entry name" value="Ribosomal_L2_N"/>
    <property type="match status" value="1"/>
</dbReference>
<evidence type="ECO:0000256" key="5">
    <source>
        <dbReference type="HAMAP-Rule" id="MF_01320"/>
    </source>
</evidence>
<evidence type="ECO:0000256" key="4">
    <source>
        <dbReference type="ARBA" id="ARBA00035242"/>
    </source>
</evidence>
<dbReference type="InterPro" id="IPR014726">
    <property type="entry name" value="Ribosomal_uL2_dom3"/>
</dbReference>
<dbReference type="InterPro" id="IPR022669">
    <property type="entry name" value="Ribosomal_uL2_C"/>
</dbReference>
<dbReference type="GO" id="GO:0015934">
    <property type="term" value="C:large ribosomal subunit"/>
    <property type="evidence" value="ECO:0007669"/>
    <property type="project" value="InterPro"/>
</dbReference>
<evidence type="ECO:0000313" key="10">
    <source>
        <dbReference type="Proteomes" id="UP000176682"/>
    </source>
</evidence>
<dbReference type="FunFam" id="4.10.950.10:FF:000001">
    <property type="entry name" value="50S ribosomal protein L2"/>
    <property type="match status" value="1"/>
</dbReference>
<dbReference type="InterPro" id="IPR012340">
    <property type="entry name" value="NA-bd_OB-fold"/>
</dbReference>
<evidence type="ECO:0000256" key="1">
    <source>
        <dbReference type="ARBA" id="ARBA00005636"/>
    </source>
</evidence>
<dbReference type="GO" id="GO:0003735">
    <property type="term" value="F:structural constituent of ribosome"/>
    <property type="evidence" value="ECO:0007669"/>
    <property type="project" value="InterPro"/>
</dbReference>
<feature type="domain" description="Large ribosomal subunit protein uL2 RNA-binding" evidence="8">
    <location>
        <begin position="41"/>
        <end position="117"/>
    </location>
</feature>
<dbReference type="Pfam" id="PF03947">
    <property type="entry name" value="Ribosomal_L2_C"/>
    <property type="match status" value="1"/>
</dbReference>